<keyword evidence="3 9" id="KW-0418">Kinase</keyword>
<keyword evidence="4 5" id="KW-0067">ATP-binding</keyword>
<dbReference type="OrthoDB" id="6111975at2"/>
<keyword evidence="2 5" id="KW-0547">Nucleotide-binding</keyword>
<feature type="region of interest" description="Disordered" evidence="6">
    <location>
        <begin position="67"/>
        <end position="154"/>
    </location>
</feature>
<organism evidence="9 10">
    <name type="scientific">Crateriforma conspicua</name>
    <dbReference type="NCBI Taxonomy" id="2527996"/>
    <lineage>
        <taxon>Bacteria</taxon>
        <taxon>Pseudomonadati</taxon>
        <taxon>Planctomycetota</taxon>
        <taxon>Planctomycetia</taxon>
        <taxon>Planctomycetales</taxon>
        <taxon>Planctomycetaceae</taxon>
        <taxon>Crateriforma</taxon>
    </lineage>
</organism>
<evidence type="ECO:0000256" key="2">
    <source>
        <dbReference type="ARBA" id="ARBA00022741"/>
    </source>
</evidence>
<name>A0A5C5Y3B1_9PLAN</name>
<dbReference type="Proteomes" id="UP000317238">
    <property type="component" value="Unassembled WGS sequence"/>
</dbReference>
<keyword evidence="7" id="KW-1133">Transmembrane helix</keyword>
<evidence type="ECO:0000256" key="4">
    <source>
        <dbReference type="ARBA" id="ARBA00022840"/>
    </source>
</evidence>
<dbReference type="GO" id="GO:0005524">
    <property type="term" value="F:ATP binding"/>
    <property type="evidence" value="ECO:0007669"/>
    <property type="project" value="UniProtKB-UniRule"/>
</dbReference>
<dbReference type="PROSITE" id="PS00108">
    <property type="entry name" value="PROTEIN_KINASE_ST"/>
    <property type="match status" value="1"/>
</dbReference>
<dbReference type="PANTHER" id="PTHR43289:SF6">
    <property type="entry name" value="SERINE_THREONINE-PROTEIN KINASE NEKL-3"/>
    <property type="match status" value="1"/>
</dbReference>
<keyword evidence="10" id="KW-1185">Reference proteome</keyword>
<evidence type="ECO:0000259" key="8">
    <source>
        <dbReference type="PROSITE" id="PS50011"/>
    </source>
</evidence>
<dbReference type="EC" id="2.7.11.1" evidence="9"/>
<dbReference type="InterPro" id="IPR008271">
    <property type="entry name" value="Ser/Thr_kinase_AS"/>
</dbReference>
<dbReference type="InterPro" id="IPR000719">
    <property type="entry name" value="Prot_kinase_dom"/>
</dbReference>
<feature type="binding site" evidence="5">
    <location>
        <position position="567"/>
    </location>
    <ligand>
        <name>ATP</name>
        <dbReference type="ChEBI" id="CHEBI:30616"/>
    </ligand>
</feature>
<evidence type="ECO:0000256" key="5">
    <source>
        <dbReference type="PROSITE-ProRule" id="PRU10141"/>
    </source>
</evidence>
<feature type="transmembrane region" description="Helical" evidence="7">
    <location>
        <begin position="170"/>
        <end position="188"/>
    </location>
</feature>
<feature type="domain" description="Protein kinase" evidence="8">
    <location>
        <begin position="538"/>
        <end position="813"/>
    </location>
</feature>
<dbReference type="SUPFAM" id="SSF56112">
    <property type="entry name" value="Protein kinase-like (PK-like)"/>
    <property type="match status" value="1"/>
</dbReference>
<dbReference type="CDD" id="cd14014">
    <property type="entry name" value="STKc_PknB_like"/>
    <property type="match status" value="1"/>
</dbReference>
<reference evidence="9 10" key="1">
    <citation type="submission" date="2019-02" db="EMBL/GenBank/DDBJ databases">
        <title>Deep-cultivation of Planctomycetes and their phenomic and genomic characterization uncovers novel biology.</title>
        <authorList>
            <person name="Wiegand S."/>
            <person name="Jogler M."/>
            <person name="Boedeker C."/>
            <person name="Pinto D."/>
            <person name="Vollmers J."/>
            <person name="Rivas-Marin E."/>
            <person name="Kohn T."/>
            <person name="Peeters S.H."/>
            <person name="Heuer A."/>
            <person name="Rast P."/>
            <person name="Oberbeckmann S."/>
            <person name="Bunk B."/>
            <person name="Jeske O."/>
            <person name="Meyerdierks A."/>
            <person name="Storesund J.E."/>
            <person name="Kallscheuer N."/>
            <person name="Luecker S."/>
            <person name="Lage O.M."/>
            <person name="Pohl T."/>
            <person name="Merkel B.J."/>
            <person name="Hornburger P."/>
            <person name="Mueller R.-W."/>
            <person name="Bruemmer F."/>
            <person name="Labrenz M."/>
            <person name="Spormann A.M."/>
            <person name="Op Den Camp H."/>
            <person name="Overmann J."/>
            <person name="Amann R."/>
            <person name="Jetten M.S.M."/>
            <person name="Mascher T."/>
            <person name="Medema M.H."/>
            <person name="Devos D.P."/>
            <person name="Kaster A.-K."/>
            <person name="Ovreas L."/>
            <person name="Rohde M."/>
            <person name="Galperin M.Y."/>
            <person name="Jogler C."/>
        </authorList>
    </citation>
    <scope>NUCLEOTIDE SEQUENCE [LARGE SCALE GENOMIC DNA]</scope>
    <source>
        <strain evidence="9 10">Pan14r</strain>
    </source>
</reference>
<proteinExistence type="predicted"/>
<dbReference type="Gene3D" id="1.10.510.10">
    <property type="entry name" value="Transferase(Phosphotransferase) domain 1"/>
    <property type="match status" value="1"/>
</dbReference>
<dbReference type="PANTHER" id="PTHR43289">
    <property type="entry name" value="MITOGEN-ACTIVATED PROTEIN KINASE KINASE KINASE 20-RELATED"/>
    <property type="match status" value="1"/>
</dbReference>
<sequence length="841" mass="93109">MDADRYARVRDLFLAADELPPDQQEAWVRSNCGGDDSLVQEVMSLLAEHDIDSARAEGERSIDLSQSLAAAGGDAESTPSFPAPSLPPSDDQGTKRGPAKVAGGKPKTRTGSSDTDRGQITRVGAQRTQAVPRYGSGRRTKRGSGGGTMPPPNTVLWVHQTRKARRRNSWWLLLALIIPTCLVGWLTYRNVASLLRKEVQNDLEGLADGLLRSSARFLDNRVQLVESWARAEEVRECVVKLVGIARGDDPVDSLRSAPEIDTIMQQLQYLSGRDDIKFVVWDRTGMTLASWLPDRADVGNPIVQDQANGLAKVFRGQSIIYGPERMVESTEGFVPETDRPVMAPIVPVRDDNGKIIAALLVRGFEMFDDFNQVFSETARVSGTDVYAVNRDGIMVSESPYAVAAARRGDLKVDPDEISAVMRVSEILRADDDDPFSRMVEPLTYAAARASKGRTGMRMTPYESYAGHHVIGAWRWMPRWQLAILVEEPADKAFAAAGIVRFGFLSLGGLLTVAALVTASLIARRSALNEAVLHPLSRYEILGELGSGGMGVVYRARHRQLGRDTALKVLRGDRRSREDQQRFDREARLAATLSSPHCVKIYDYGSSPDGEAYCVMEFLEGLTLYEVVARSGHQTFGRTLFILRQICDAIGEAHGKGLLHRDLKPQNVILSHDAAVGDWAVVFDFGLAKPVDPTGDVFNTSETIWSGTPMYMAPERFRSPESADPRSDIYAIGCIAYFLLSAHPPYAECDPESMFALILNEKPIRMSTHRGESVPPELRELVERSMSKSLERRFQSVSELAEAIDRLRVFYPWTSENADVWWQVHGAEFLDGGNFRPDQIDL</sequence>
<dbReference type="PROSITE" id="PS00107">
    <property type="entry name" value="PROTEIN_KINASE_ATP"/>
    <property type="match status" value="1"/>
</dbReference>
<evidence type="ECO:0000313" key="9">
    <source>
        <dbReference type="EMBL" id="TWT67982.1"/>
    </source>
</evidence>
<protein>
    <submittedName>
        <fullName evidence="9">Serine/threonine-protein kinase PknB</fullName>
        <ecNumber evidence="9">2.7.11.1</ecNumber>
    </submittedName>
</protein>
<evidence type="ECO:0000313" key="10">
    <source>
        <dbReference type="Proteomes" id="UP000317238"/>
    </source>
</evidence>
<evidence type="ECO:0000256" key="3">
    <source>
        <dbReference type="ARBA" id="ARBA00022777"/>
    </source>
</evidence>
<accession>A0A5C5Y3B1</accession>
<dbReference type="InterPro" id="IPR011009">
    <property type="entry name" value="Kinase-like_dom_sf"/>
</dbReference>
<dbReference type="InterPro" id="IPR017441">
    <property type="entry name" value="Protein_kinase_ATP_BS"/>
</dbReference>
<gene>
    <name evidence="9" type="primary">pknB_1</name>
    <name evidence="9" type="ORF">Pan14r_02200</name>
</gene>
<evidence type="ECO:0000256" key="1">
    <source>
        <dbReference type="ARBA" id="ARBA00022679"/>
    </source>
</evidence>
<comment type="caution">
    <text evidence="9">The sequence shown here is derived from an EMBL/GenBank/DDBJ whole genome shotgun (WGS) entry which is preliminary data.</text>
</comment>
<keyword evidence="1 9" id="KW-0808">Transferase</keyword>
<dbReference type="Pfam" id="PF00069">
    <property type="entry name" value="Pkinase"/>
    <property type="match status" value="1"/>
</dbReference>
<dbReference type="RefSeq" id="WP_145297410.1">
    <property type="nucleotide sequence ID" value="NZ_CP036319.1"/>
</dbReference>
<keyword evidence="7" id="KW-0472">Membrane</keyword>
<dbReference type="AlphaFoldDB" id="A0A5C5Y3B1"/>
<dbReference type="SMART" id="SM00220">
    <property type="entry name" value="S_TKc"/>
    <property type="match status" value="1"/>
</dbReference>
<evidence type="ECO:0000256" key="6">
    <source>
        <dbReference type="SAM" id="MobiDB-lite"/>
    </source>
</evidence>
<dbReference type="PROSITE" id="PS50011">
    <property type="entry name" value="PROTEIN_KINASE_DOM"/>
    <property type="match status" value="1"/>
</dbReference>
<dbReference type="Gene3D" id="3.30.200.20">
    <property type="entry name" value="Phosphorylase Kinase, domain 1"/>
    <property type="match status" value="1"/>
</dbReference>
<evidence type="ECO:0000256" key="7">
    <source>
        <dbReference type="SAM" id="Phobius"/>
    </source>
</evidence>
<dbReference type="GO" id="GO:0004674">
    <property type="term" value="F:protein serine/threonine kinase activity"/>
    <property type="evidence" value="ECO:0007669"/>
    <property type="project" value="UniProtKB-EC"/>
</dbReference>
<keyword evidence="7" id="KW-0812">Transmembrane</keyword>
<dbReference type="EMBL" id="SJPL01000001">
    <property type="protein sequence ID" value="TWT67982.1"/>
    <property type="molecule type" value="Genomic_DNA"/>
</dbReference>